<dbReference type="Proteomes" id="UP000070700">
    <property type="component" value="Unassembled WGS sequence"/>
</dbReference>
<feature type="coiled-coil region" evidence="1">
    <location>
        <begin position="302"/>
        <end position="336"/>
    </location>
</feature>
<dbReference type="PANTHER" id="PTHR21974:SF2">
    <property type="entry name" value="RE15880P"/>
    <property type="match status" value="1"/>
</dbReference>
<dbReference type="PANTHER" id="PTHR21974">
    <property type="entry name" value="RE15880P"/>
    <property type="match status" value="1"/>
</dbReference>
<sequence>MTSIRDRLQSAAAENSRLSQTRSETAYSVSAYQQSQNYVGNLKKQISIEENKLADVNEQVAREYEDHQKYRDSHMRRLAYNLGGKKEKFAEQATKEEKEWLDAVALQLRTKKGLEGLNRTLADATKASADLLAIVKVHNRAGVERDALYNSIFEGPTPEMPEEDAKEREVREAENNFNVDQLLSSTETQARAILGDADKFLKRAMGDIQDAGSSATADVWGVGGTFAEMAENNALSRCQQNVSQVEMLVTQAQRVQPAVGHLGDMRVAQMDFMSNVVFDNIFSDMAMRDRIHESMGQLSHAQSNLNREMQAADQRISRAQSEVTRAKSVLDRQRSELQQVRAAAFERLANGMEVGVGRPPEYAAEPPAYSA</sequence>
<keyword evidence="1" id="KW-0175">Coiled coil</keyword>
<protein>
    <submittedName>
        <fullName evidence="3">Uncharacterized protein</fullName>
    </submittedName>
</protein>
<organism evidence="3 4">
    <name type="scientific">Mollisia scopiformis</name>
    <name type="common">Conifer needle endophyte fungus</name>
    <name type="synonym">Phialocephala scopiformis</name>
    <dbReference type="NCBI Taxonomy" id="149040"/>
    <lineage>
        <taxon>Eukaryota</taxon>
        <taxon>Fungi</taxon>
        <taxon>Dikarya</taxon>
        <taxon>Ascomycota</taxon>
        <taxon>Pezizomycotina</taxon>
        <taxon>Leotiomycetes</taxon>
        <taxon>Helotiales</taxon>
        <taxon>Mollisiaceae</taxon>
        <taxon>Mollisia</taxon>
    </lineage>
</organism>
<evidence type="ECO:0000256" key="1">
    <source>
        <dbReference type="SAM" id="Coils"/>
    </source>
</evidence>
<gene>
    <name evidence="3" type="ORF">LY89DRAFT_627975</name>
</gene>
<keyword evidence="4" id="KW-1185">Reference proteome</keyword>
<dbReference type="OrthoDB" id="2562743at2759"/>
<dbReference type="EMBL" id="KQ947431">
    <property type="protein sequence ID" value="KUJ09724.1"/>
    <property type="molecule type" value="Genomic_DNA"/>
</dbReference>
<dbReference type="InParanoid" id="A0A132BD02"/>
<name>A0A132BD02_MOLSC</name>
<proteinExistence type="predicted"/>
<evidence type="ECO:0000313" key="4">
    <source>
        <dbReference type="Proteomes" id="UP000070700"/>
    </source>
</evidence>
<dbReference type="RefSeq" id="XP_018064079.1">
    <property type="nucleotide sequence ID" value="XM_018211164.1"/>
</dbReference>
<reference evidence="3 4" key="1">
    <citation type="submission" date="2015-10" db="EMBL/GenBank/DDBJ databases">
        <title>Full genome of DAOMC 229536 Phialocephala scopiformis, a fungal endophyte of spruce producing the potent anti-insectan compound rugulosin.</title>
        <authorList>
            <consortium name="DOE Joint Genome Institute"/>
            <person name="Walker A.K."/>
            <person name="Frasz S.L."/>
            <person name="Seifert K.A."/>
            <person name="Miller J.D."/>
            <person name="Mondo S.J."/>
            <person name="Labutti K."/>
            <person name="Lipzen A."/>
            <person name="Dockter R."/>
            <person name="Kennedy M."/>
            <person name="Grigoriev I.V."/>
            <person name="Spatafora J.W."/>
        </authorList>
    </citation>
    <scope>NUCLEOTIDE SEQUENCE [LARGE SCALE GENOMIC DNA]</scope>
    <source>
        <strain evidence="3 4">CBS 120377</strain>
    </source>
</reference>
<dbReference type="GeneID" id="28820890"/>
<feature type="region of interest" description="Disordered" evidence="2">
    <location>
        <begin position="1"/>
        <end position="24"/>
    </location>
</feature>
<accession>A0A132BD02</accession>
<evidence type="ECO:0000313" key="3">
    <source>
        <dbReference type="EMBL" id="KUJ09724.1"/>
    </source>
</evidence>
<dbReference type="KEGG" id="psco:LY89DRAFT_627975"/>
<evidence type="ECO:0000256" key="2">
    <source>
        <dbReference type="SAM" id="MobiDB-lite"/>
    </source>
</evidence>
<dbReference type="AlphaFoldDB" id="A0A132BD02"/>
<feature type="compositionally biased region" description="Polar residues" evidence="2">
    <location>
        <begin position="12"/>
        <end position="24"/>
    </location>
</feature>